<feature type="region of interest" description="Disordered" evidence="1">
    <location>
        <begin position="1"/>
        <end position="88"/>
    </location>
</feature>
<dbReference type="AlphaFoldDB" id="M1VAD1"/>
<dbReference type="EMBL" id="AP006499">
    <property type="protein sequence ID" value="BAM82044.1"/>
    <property type="molecule type" value="Genomic_DNA"/>
</dbReference>
<dbReference type="SUPFAM" id="SSF52540">
    <property type="entry name" value="P-loop containing nucleoside triphosphate hydrolases"/>
    <property type="match status" value="1"/>
</dbReference>
<dbReference type="OrthoDB" id="4322at2759"/>
<dbReference type="SUPFAM" id="SSF47576">
    <property type="entry name" value="Calponin-homology domain, CH-domain"/>
    <property type="match status" value="1"/>
</dbReference>
<evidence type="ECO:0000313" key="2">
    <source>
        <dbReference type="EMBL" id="BAM82044.1"/>
    </source>
</evidence>
<dbReference type="InterPro" id="IPR036872">
    <property type="entry name" value="CH_dom_sf"/>
</dbReference>
<dbReference type="Gramene" id="CMQ137CT">
    <property type="protein sequence ID" value="CMQ137CT"/>
    <property type="gene ID" value="CMQ137C"/>
</dbReference>
<gene>
    <name evidence="2" type="ORF">CYME_CMQ137C</name>
</gene>
<dbReference type="GeneID" id="16996568"/>
<feature type="compositionally biased region" description="Polar residues" evidence="1">
    <location>
        <begin position="1"/>
        <end position="11"/>
    </location>
</feature>
<keyword evidence="3" id="KW-1185">Reference proteome</keyword>
<dbReference type="Proteomes" id="UP000007014">
    <property type="component" value="Chromosome 17"/>
</dbReference>
<feature type="compositionally biased region" description="Polar residues" evidence="1">
    <location>
        <begin position="138"/>
        <end position="154"/>
    </location>
</feature>
<proteinExistence type="predicted"/>
<accession>M1VAD1</accession>
<dbReference type="Gene3D" id="3.40.50.300">
    <property type="entry name" value="P-loop containing nucleotide triphosphate hydrolases"/>
    <property type="match status" value="1"/>
</dbReference>
<evidence type="ECO:0000313" key="3">
    <source>
        <dbReference type="Proteomes" id="UP000007014"/>
    </source>
</evidence>
<name>M1VAD1_CYAM1</name>
<dbReference type="CDD" id="cd00014">
    <property type="entry name" value="CH_SF"/>
    <property type="match status" value="1"/>
</dbReference>
<sequence>MTESFTSPQTREQVRLDFAERVEPRGDDAAERRDVSGRRTADSDKTTRGSRPSTGRTRSRRRQLFRRNLLPGVLSQSRKGTESEGHGAENAADGEFFISDERHLYNMGIHVKQELNLSRLAALVVTSPAPYSKDLKESGSSWQQGPSPTLSDKPSLSEVCGEQPWGAIPDATEKALERLCLLWIARKTGASESSSNGLRAVLSDPNVFLHIAGIDAPCSGDARNLDSMRRCIQLFLDSARNAGLDANALFEPEDVIEGKNLHLACKVLCAYAEKTDSEAFTACMKQVGLQRRNYEEIIRGFGNDSRPGCATVNQLVDVVRAHSPFRDATILFAGTIGAGKSATINRILGSPVARTNHTMALILSDDEILERDPEHGLEVIEERSYEREREQRAHPNRKTEFVPSPNENVLIYPVEKEGMSLRLIEIPSSEKYFYDEAGEDSKKWSRAGTCESVAAALRGLEIDIVCIIERLDSYRSHCFRLVLEELKSLFDGGVWERCILVFTHGYALPPEGLTFEENLARRMHLAQEEVHRVSGRRDIFIPVCVVENSESCPRDSAGNLILPNGISFLDRFVTIGENVFLRNRDRPRLKVRSLVPSHVRVRHIGFILSSVLILQMLRNGPQDGRANPLARDKAFLPAF</sequence>
<evidence type="ECO:0000256" key="1">
    <source>
        <dbReference type="SAM" id="MobiDB-lite"/>
    </source>
</evidence>
<organism evidence="2 3">
    <name type="scientific">Cyanidioschyzon merolae (strain NIES-3377 / 10D)</name>
    <name type="common">Unicellular red alga</name>
    <dbReference type="NCBI Taxonomy" id="280699"/>
    <lineage>
        <taxon>Eukaryota</taxon>
        <taxon>Rhodophyta</taxon>
        <taxon>Bangiophyceae</taxon>
        <taxon>Cyanidiales</taxon>
        <taxon>Cyanidiaceae</taxon>
        <taxon>Cyanidioschyzon</taxon>
    </lineage>
</organism>
<dbReference type="STRING" id="280699.M1VAD1"/>
<dbReference type="HOGENOM" id="CLU_428559_0_0_1"/>
<reference evidence="2 3" key="2">
    <citation type="journal article" date="2007" name="BMC Biol.">
        <title>A 100%-complete sequence reveals unusually simple genomic features in the hot-spring red alga Cyanidioschyzon merolae.</title>
        <authorList>
            <person name="Nozaki H."/>
            <person name="Takano H."/>
            <person name="Misumi O."/>
            <person name="Terasawa K."/>
            <person name="Matsuzaki M."/>
            <person name="Maruyama S."/>
            <person name="Nishida K."/>
            <person name="Yagisawa F."/>
            <person name="Yoshida Y."/>
            <person name="Fujiwara T."/>
            <person name="Takio S."/>
            <person name="Tamura K."/>
            <person name="Chung S.J."/>
            <person name="Nakamura S."/>
            <person name="Kuroiwa H."/>
            <person name="Tanaka K."/>
            <person name="Sato N."/>
            <person name="Kuroiwa T."/>
        </authorList>
    </citation>
    <scope>NUCLEOTIDE SEQUENCE [LARGE SCALE GENOMIC DNA]</scope>
    <source>
        <strain evidence="2 3">10D</strain>
    </source>
</reference>
<dbReference type="InterPro" id="IPR027417">
    <property type="entry name" value="P-loop_NTPase"/>
</dbReference>
<feature type="compositionally biased region" description="Basic and acidic residues" evidence="1">
    <location>
        <begin position="12"/>
        <end position="47"/>
    </location>
</feature>
<dbReference type="RefSeq" id="XP_005538080.1">
    <property type="nucleotide sequence ID" value="XM_005538023.1"/>
</dbReference>
<dbReference type="KEGG" id="cme:CYME_CMQ137C"/>
<feature type="region of interest" description="Disordered" evidence="1">
    <location>
        <begin position="133"/>
        <end position="158"/>
    </location>
</feature>
<protein>
    <submittedName>
        <fullName evidence="2">Similar to chloroplast outer membrane protein Toc34</fullName>
    </submittedName>
</protein>
<reference evidence="2 3" key="1">
    <citation type="journal article" date="2004" name="Nature">
        <title>Genome sequence of the ultrasmall unicellular red alga Cyanidioschyzon merolae 10D.</title>
        <authorList>
            <person name="Matsuzaki M."/>
            <person name="Misumi O."/>
            <person name="Shin-i T."/>
            <person name="Maruyama S."/>
            <person name="Takahara M."/>
            <person name="Miyagishima S."/>
            <person name="Mori T."/>
            <person name="Nishida K."/>
            <person name="Yagisawa F."/>
            <person name="Nishida K."/>
            <person name="Yoshida Y."/>
            <person name="Nishimura Y."/>
            <person name="Nakao S."/>
            <person name="Kobayashi T."/>
            <person name="Momoyama Y."/>
            <person name="Higashiyama T."/>
            <person name="Minoda A."/>
            <person name="Sano M."/>
            <person name="Nomoto H."/>
            <person name="Oishi K."/>
            <person name="Hayashi H."/>
            <person name="Ohta F."/>
            <person name="Nishizaka S."/>
            <person name="Haga S."/>
            <person name="Miura S."/>
            <person name="Morishita T."/>
            <person name="Kabeya Y."/>
            <person name="Terasawa K."/>
            <person name="Suzuki Y."/>
            <person name="Ishii Y."/>
            <person name="Asakawa S."/>
            <person name="Takano H."/>
            <person name="Ohta N."/>
            <person name="Kuroiwa H."/>
            <person name="Tanaka K."/>
            <person name="Shimizu N."/>
            <person name="Sugano S."/>
            <person name="Sato N."/>
            <person name="Nozaki H."/>
            <person name="Ogasawara N."/>
            <person name="Kohara Y."/>
            <person name="Kuroiwa T."/>
        </authorList>
    </citation>
    <scope>NUCLEOTIDE SEQUENCE [LARGE SCALE GENOMIC DNA]</scope>
    <source>
        <strain evidence="2 3">10D</strain>
    </source>
</reference>